<comment type="caution">
    <text evidence="2">The sequence shown here is derived from an EMBL/GenBank/DDBJ whole genome shotgun (WGS) entry which is preliminary data.</text>
</comment>
<evidence type="ECO:0000313" key="2">
    <source>
        <dbReference type="EMBL" id="OGD98900.1"/>
    </source>
</evidence>
<protein>
    <recommendedName>
        <fullName evidence="4">DUF3352 domain-containing protein</fullName>
    </recommendedName>
</protein>
<evidence type="ECO:0008006" key="4">
    <source>
        <dbReference type="Google" id="ProtNLM"/>
    </source>
</evidence>
<keyword evidence="1" id="KW-0812">Transmembrane</keyword>
<organism evidence="2 3">
    <name type="scientific">Candidatus Curtissbacteria bacterium RIFCSPLOWO2_01_FULL_42_50</name>
    <dbReference type="NCBI Taxonomy" id="1797730"/>
    <lineage>
        <taxon>Bacteria</taxon>
        <taxon>Candidatus Curtissiibacteriota</taxon>
    </lineage>
</organism>
<evidence type="ECO:0000313" key="3">
    <source>
        <dbReference type="Proteomes" id="UP000177039"/>
    </source>
</evidence>
<evidence type="ECO:0000256" key="1">
    <source>
        <dbReference type="SAM" id="Phobius"/>
    </source>
</evidence>
<reference evidence="2 3" key="1">
    <citation type="journal article" date="2016" name="Nat. Commun.">
        <title>Thousands of microbial genomes shed light on interconnected biogeochemical processes in an aquifer system.</title>
        <authorList>
            <person name="Anantharaman K."/>
            <person name="Brown C.T."/>
            <person name="Hug L.A."/>
            <person name="Sharon I."/>
            <person name="Castelle C.J."/>
            <person name="Probst A.J."/>
            <person name="Thomas B.C."/>
            <person name="Singh A."/>
            <person name="Wilkins M.J."/>
            <person name="Karaoz U."/>
            <person name="Brodie E.L."/>
            <person name="Williams K.H."/>
            <person name="Hubbard S.S."/>
            <person name="Banfield J.F."/>
        </authorList>
    </citation>
    <scope>NUCLEOTIDE SEQUENCE [LARGE SCALE GENOMIC DNA]</scope>
</reference>
<keyword evidence="1" id="KW-1133">Transmembrane helix</keyword>
<name>A0A1F5H409_9BACT</name>
<keyword evidence="1" id="KW-0472">Membrane</keyword>
<sequence length="344" mass="39345">MKNSLRLPVGKTKIILGFTILLLATLFLTAFLKLFNQNENSLQLTSYENKFQLNFNLQEEDELRFSQILEKLNLPQSTKEGVEFELDATSQARLSYLTPVNVRLAIKAKEISFKGTMTRVPFPTLRETSPFISDNFASKKFIIPGSANLVIFGPDLRDFLKTRFTFPKELANWIDDNLISEHGQYLIILGQDADVAVILRSAKKIDLDRLKNIPTAEGQQPVYKEESQENITFHLLNLPPDENDQRKTFTFFQIGEWSFFVSSNAAARILASVQKLKNPVFELPKLPPDTSMAVFFRNGNQPLGPNFYDLLFGQKKKNPQVFEKVTKFEFILKANKFSGLMMLK</sequence>
<feature type="transmembrane region" description="Helical" evidence="1">
    <location>
        <begin position="12"/>
        <end position="35"/>
    </location>
</feature>
<gene>
    <name evidence="2" type="ORF">A3B54_05070</name>
</gene>
<proteinExistence type="predicted"/>
<accession>A0A1F5H409</accession>
<dbReference type="AlphaFoldDB" id="A0A1F5H409"/>
<dbReference type="Proteomes" id="UP000177039">
    <property type="component" value="Unassembled WGS sequence"/>
</dbReference>
<dbReference type="EMBL" id="MFBT01000028">
    <property type="protein sequence ID" value="OGD98900.1"/>
    <property type="molecule type" value="Genomic_DNA"/>
</dbReference>